<evidence type="ECO:0008006" key="7">
    <source>
        <dbReference type="Google" id="ProtNLM"/>
    </source>
</evidence>
<dbReference type="Gene3D" id="3.40.50.300">
    <property type="entry name" value="P-loop containing nucleotide triphosphate hydrolases"/>
    <property type="match status" value="2"/>
</dbReference>
<proteinExistence type="predicted"/>
<keyword evidence="2" id="KW-0342">GTP-binding</keyword>
<keyword evidence="1" id="KW-0547">Nucleotide-binding</keyword>
<dbReference type="SMART" id="SM00275">
    <property type="entry name" value="G_alpha"/>
    <property type="match status" value="1"/>
</dbReference>
<feature type="region of interest" description="Disordered" evidence="4">
    <location>
        <begin position="1"/>
        <end position="37"/>
    </location>
</feature>
<dbReference type="SUPFAM" id="SSF47895">
    <property type="entry name" value="Transducin (alpha subunit), insertion domain"/>
    <property type="match status" value="1"/>
</dbReference>
<evidence type="ECO:0000256" key="3">
    <source>
        <dbReference type="ARBA" id="ARBA00023224"/>
    </source>
</evidence>
<sequence length="494" mass="55330">MEYQPRRKGKEKAPSSPSVDNPFISQYRPPPGETEEERIRRARAAQDAQRVSKEIDESLLETKKYLDRRRRGLRLLLLGQAEAGKSTVLKNFQLAFTPSLFQRERMLWKTIIQLNLIHAVKIILDTLSTPESPGSPTDSDSTLPPSPIFTSSALSRKHRRLHLSLSPLLSVETNVNKLLSSSRPDSRDVCVRAGSSWKSKLGFQDSARYSTDSEQGLSSAQAAAMSDLTRMLEASSDDLMALWADLEVRTMLASRSGGKFIQNHPGFHFLHDIPRITSPVYVPTDSDIVRARVRTVGVEEHHLVGETDSQKGSDFYITDVGGARNLRSSWVPFFDDGNASLVVAEGHVAHTKINLAQAILFLAPLSFNQMLDEDRRVNRLEDSLMIWRGICSNALLANCILIIFFNKRDLLENTLESGVLVNTYVSSYDGPNDAAHVTKYFKDRFKSYFKKLSPKPRPFISYSTSAIDTRAMKALILVVHDGIVRNNLANSDIL</sequence>
<dbReference type="InterPro" id="IPR027417">
    <property type="entry name" value="P-loop_NTPase"/>
</dbReference>
<evidence type="ECO:0000313" key="6">
    <source>
        <dbReference type="Proteomes" id="UP001437256"/>
    </source>
</evidence>
<gene>
    <name evidence="5" type="ORF">AAF712_011858</name>
</gene>
<dbReference type="Pfam" id="PF00503">
    <property type="entry name" value="G-alpha"/>
    <property type="match status" value="1"/>
</dbReference>
<dbReference type="InterPro" id="IPR011025">
    <property type="entry name" value="GproteinA_insert"/>
</dbReference>
<evidence type="ECO:0000256" key="1">
    <source>
        <dbReference type="ARBA" id="ARBA00022741"/>
    </source>
</evidence>
<evidence type="ECO:0000313" key="5">
    <source>
        <dbReference type="EMBL" id="KAL0061341.1"/>
    </source>
</evidence>
<dbReference type="Proteomes" id="UP001437256">
    <property type="component" value="Unassembled WGS sequence"/>
</dbReference>
<dbReference type="SUPFAM" id="SSF52540">
    <property type="entry name" value="P-loop containing nucleoside triphosphate hydrolases"/>
    <property type="match status" value="1"/>
</dbReference>
<comment type="caution">
    <text evidence="5">The sequence shown here is derived from an EMBL/GenBank/DDBJ whole genome shotgun (WGS) entry which is preliminary data.</text>
</comment>
<keyword evidence="3" id="KW-0807">Transducer</keyword>
<accession>A0ABR2ZI32</accession>
<dbReference type="EMBL" id="JBBXMP010000139">
    <property type="protein sequence ID" value="KAL0061341.1"/>
    <property type="molecule type" value="Genomic_DNA"/>
</dbReference>
<dbReference type="InterPro" id="IPR001019">
    <property type="entry name" value="Gprotein_alpha_su"/>
</dbReference>
<dbReference type="PANTHER" id="PTHR10218:SF360">
    <property type="entry name" value="GUANINE NUCLEOTIDE-BINDING PROTEIN SUBUNIT ALPHA HOMOLOG"/>
    <property type="match status" value="1"/>
</dbReference>
<evidence type="ECO:0000256" key="4">
    <source>
        <dbReference type="SAM" id="MobiDB-lite"/>
    </source>
</evidence>
<evidence type="ECO:0000256" key="2">
    <source>
        <dbReference type="ARBA" id="ARBA00023134"/>
    </source>
</evidence>
<reference evidence="5 6" key="1">
    <citation type="submission" date="2024-05" db="EMBL/GenBank/DDBJ databases">
        <title>A draft genome resource for the thread blight pathogen Marasmius tenuissimus strain MS-2.</title>
        <authorList>
            <person name="Yulfo-Soto G.E."/>
            <person name="Baruah I.K."/>
            <person name="Amoako-Attah I."/>
            <person name="Bukari Y."/>
            <person name="Meinhardt L.W."/>
            <person name="Bailey B.A."/>
            <person name="Cohen S.P."/>
        </authorList>
    </citation>
    <scope>NUCLEOTIDE SEQUENCE [LARGE SCALE GENOMIC DNA]</scope>
    <source>
        <strain evidence="5 6">MS-2</strain>
    </source>
</reference>
<feature type="region of interest" description="Disordered" evidence="4">
    <location>
        <begin position="129"/>
        <end position="149"/>
    </location>
</feature>
<protein>
    <recommendedName>
        <fullName evidence="7">G-alpha-domain-containing protein</fullName>
    </recommendedName>
</protein>
<dbReference type="PANTHER" id="PTHR10218">
    <property type="entry name" value="GTP-BINDING PROTEIN ALPHA SUBUNIT"/>
    <property type="match status" value="1"/>
</dbReference>
<keyword evidence="6" id="KW-1185">Reference proteome</keyword>
<dbReference type="PRINTS" id="PR00318">
    <property type="entry name" value="GPROTEINA"/>
</dbReference>
<organism evidence="5 6">
    <name type="scientific">Marasmius tenuissimus</name>
    <dbReference type="NCBI Taxonomy" id="585030"/>
    <lineage>
        <taxon>Eukaryota</taxon>
        <taxon>Fungi</taxon>
        <taxon>Dikarya</taxon>
        <taxon>Basidiomycota</taxon>
        <taxon>Agaricomycotina</taxon>
        <taxon>Agaricomycetes</taxon>
        <taxon>Agaricomycetidae</taxon>
        <taxon>Agaricales</taxon>
        <taxon>Marasmiineae</taxon>
        <taxon>Marasmiaceae</taxon>
        <taxon>Marasmius</taxon>
    </lineage>
</organism>
<name>A0ABR2ZI32_9AGAR</name>
<feature type="compositionally biased region" description="Basic residues" evidence="4">
    <location>
        <begin position="1"/>
        <end position="10"/>
    </location>
</feature>
<feature type="compositionally biased region" description="Low complexity" evidence="4">
    <location>
        <begin position="129"/>
        <end position="143"/>
    </location>
</feature>
<dbReference type="PROSITE" id="PS51882">
    <property type="entry name" value="G_ALPHA"/>
    <property type="match status" value="1"/>
</dbReference>